<evidence type="ECO:0000256" key="3">
    <source>
        <dbReference type="ARBA" id="ARBA00022106"/>
    </source>
</evidence>
<keyword evidence="4" id="KW-0813">Transport</keyword>
<evidence type="ECO:0000256" key="5">
    <source>
        <dbReference type="ARBA" id="ARBA00022475"/>
    </source>
</evidence>
<dbReference type="EMBL" id="VUNB01000004">
    <property type="protein sequence ID" value="MST69033.1"/>
    <property type="molecule type" value="Genomic_DNA"/>
</dbReference>
<dbReference type="GO" id="GO:0005886">
    <property type="term" value="C:plasma membrane"/>
    <property type="evidence" value="ECO:0007669"/>
    <property type="project" value="UniProtKB-SubCell"/>
</dbReference>
<feature type="transmembrane region" description="Helical" evidence="10">
    <location>
        <begin position="367"/>
        <end position="388"/>
    </location>
</feature>
<feature type="transmembrane region" description="Helical" evidence="10">
    <location>
        <begin position="100"/>
        <end position="122"/>
    </location>
</feature>
<keyword evidence="6 10" id="KW-0812">Transmembrane</keyword>
<dbReference type="RefSeq" id="WP_154572506.1">
    <property type="nucleotide sequence ID" value="NZ_VUNB01000004.1"/>
</dbReference>
<evidence type="ECO:0000313" key="11">
    <source>
        <dbReference type="EMBL" id="MST69033.1"/>
    </source>
</evidence>
<keyword evidence="5" id="KW-1003">Cell membrane</keyword>
<dbReference type="InterPro" id="IPR051327">
    <property type="entry name" value="MATE_MepA_subfamily"/>
</dbReference>
<dbReference type="CDD" id="cd13143">
    <property type="entry name" value="MATE_MepA_like"/>
    <property type="match status" value="1"/>
</dbReference>
<keyword evidence="9" id="KW-0046">Antibiotic resistance</keyword>
<dbReference type="AlphaFoldDB" id="A0A6A8M878"/>
<evidence type="ECO:0000256" key="6">
    <source>
        <dbReference type="ARBA" id="ARBA00022692"/>
    </source>
</evidence>
<feature type="transmembrane region" description="Helical" evidence="10">
    <location>
        <begin position="395"/>
        <end position="416"/>
    </location>
</feature>
<keyword evidence="8 10" id="KW-0472">Membrane</keyword>
<gene>
    <name evidence="11" type="ORF">FYJ66_05435</name>
</gene>
<sequence length="451" mass="50046">MLKIKKNKKPIQLSDHFSYGKMIRFTLPSICMMIFTSIYGIVDGFFVSNYVGSVPFAALNLAMPFIMILSAFGFMFGSGGTALVSMRLGMGEKKWANETFSLLTYALLISGIILGIVGAVIAPQMCRLLGATDEMLPFAVQYTRINMLSLPLFMLQRMFQSFMITAERPHMGLVVTVISGCTNMVLDWLFVGVFRWGLAGAAYATVISEYAGGLIPLLFFLMPNNSPLRLGKTHFHWRDIAKASTNGSSELLSVSASSIIGMLYNLQLLKYAGTDGVAAYGVIMYVNFIFTGIYFGYTMGISPVIGFHYGAENENELKNLFKSSIRMLIISSFVITVLSELASRLLVNIFVGYDLDLMALTVRGFRIYSIAFLFMGINIFGSGFFTALNNGGISAMLSVARSLVLQLIFIYLLPFFLGTDGLWLVVVVSDVLCLLLTFYMLARYRNKYHYI</sequence>
<reference evidence="11" key="1">
    <citation type="submission" date="2019-09" db="EMBL/GenBank/DDBJ databases">
        <title>In-depth cultivation of the pig gut microbiome towards novel bacterial diversity and tailored functional studies.</title>
        <authorList>
            <person name="Wylensek D."/>
            <person name="Hitch T.C.A."/>
            <person name="Clavel T."/>
        </authorList>
    </citation>
    <scope>NUCLEOTIDE SEQUENCE</scope>
    <source>
        <strain evidence="11">RF-744-FAT-WT-3</strain>
    </source>
</reference>
<comment type="similarity">
    <text evidence="2">Belongs to the multi antimicrobial extrusion (MATE) (TC 2.A.66.1) family. MepA subfamily.</text>
</comment>
<name>A0A6A8M878_9FIRM</name>
<feature type="transmembrane region" description="Helical" evidence="10">
    <location>
        <begin position="327"/>
        <end position="347"/>
    </location>
</feature>
<comment type="caution">
    <text evidence="11">The sequence shown here is derived from an EMBL/GenBank/DDBJ whole genome shotgun (WGS) entry which is preliminary data.</text>
</comment>
<protein>
    <recommendedName>
        <fullName evidence="3">Multidrug export protein MepA</fullName>
    </recommendedName>
</protein>
<dbReference type="PANTHER" id="PTHR43823:SF3">
    <property type="entry name" value="MULTIDRUG EXPORT PROTEIN MEPA"/>
    <property type="match status" value="1"/>
</dbReference>
<evidence type="ECO:0000256" key="9">
    <source>
        <dbReference type="ARBA" id="ARBA00023251"/>
    </source>
</evidence>
<keyword evidence="7 10" id="KW-1133">Transmembrane helix</keyword>
<evidence type="ECO:0000256" key="4">
    <source>
        <dbReference type="ARBA" id="ARBA00022448"/>
    </source>
</evidence>
<evidence type="ECO:0000256" key="10">
    <source>
        <dbReference type="SAM" id="Phobius"/>
    </source>
</evidence>
<dbReference type="NCBIfam" id="TIGR00797">
    <property type="entry name" value="matE"/>
    <property type="match status" value="1"/>
</dbReference>
<feature type="transmembrane region" description="Helical" evidence="10">
    <location>
        <begin position="21"/>
        <end position="42"/>
    </location>
</feature>
<organism evidence="11">
    <name type="scientific">Baileyella intestinalis</name>
    <dbReference type="NCBI Taxonomy" id="2606709"/>
    <lineage>
        <taxon>Bacteria</taxon>
        <taxon>Bacillati</taxon>
        <taxon>Bacillota</taxon>
        <taxon>Clostridia</taxon>
        <taxon>Peptostreptococcales</taxon>
        <taxon>Anaerovoracaceae</taxon>
        <taxon>Baileyella</taxon>
    </lineage>
</organism>
<dbReference type="PIRSF" id="PIRSF006603">
    <property type="entry name" value="DinF"/>
    <property type="match status" value="1"/>
</dbReference>
<feature type="transmembrane region" description="Helical" evidence="10">
    <location>
        <begin position="200"/>
        <end position="222"/>
    </location>
</feature>
<dbReference type="InterPro" id="IPR002528">
    <property type="entry name" value="MATE_fam"/>
</dbReference>
<evidence type="ECO:0000256" key="2">
    <source>
        <dbReference type="ARBA" id="ARBA00008417"/>
    </source>
</evidence>
<accession>A0A6A8M878</accession>
<evidence type="ECO:0000256" key="7">
    <source>
        <dbReference type="ARBA" id="ARBA00022989"/>
    </source>
</evidence>
<feature type="transmembrane region" description="Helical" evidence="10">
    <location>
        <begin position="171"/>
        <end position="194"/>
    </location>
</feature>
<dbReference type="GO" id="GO:0046677">
    <property type="term" value="P:response to antibiotic"/>
    <property type="evidence" value="ECO:0007669"/>
    <property type="project" value="UniProtKB-KW"/>
</dbReference>
<dbReference type="PANTHER" id="PTHR43823">
    <property type="entry name" value="SPORULATION PROTEIN YKVU"/>
    <property type="match status" value="1"/>
</dbReference>
<dbReference type="InterPro" id="IPR048279">
    <property type="entry name" value="MdtK-like"/>
</dbReference>
<dbReference type="InterPro" id="IPR045070">
    <property type="entry name" value="MATE_MepA-like"/>
</dbReference>
<dbReference type="GO" id="GO:0015297">
    <property type="term" value="F:antiporter activity"/>
    <property type="evidence" value="ECO:0007669"/>
    <property type="project" value="InterPro"/>
</dbReference>
<evidence type="ECO:0000256" key="1">
    <source>
        <dbReference type="ARBA" id="ARBA00004651"/>
    </source>
</evidence>
<feature type="transmembrane region" description="Helical" evidence="10">
    <location>
        <begin position="62"/>
        <end position="88"/>
    </location>
</feature>
<dbReference type="Pfam" id="PF01554">
    <property type="entry name" value="MatE"/>
    <property type="match status" value="2"/>
</dbReference>
<feature type="transmembrane region" description="Helical" evidence="10">
    <location>
        <begin position="422"/>
        <end position="442"/>
    </location>
</feature>
<proteinExistence type="inferred from homology"/>
<comment type="subcellular location">
    <subcellularLocation>
        <location evidence="1">Cell membrane</location>
        <topology evidence="1">Multi-pass membrane protein</topology>
    </subcellularLocation>
</comment>
<evidence type="ECO:0000256" key="8">
    <source>
        <dbReference type="ARBA" id="ARBA00023136"/>
    </source>
</evidence>
<dbReference type="GO" id="GO:0042910">
    <property type="term" value="F:xenobiotic transmembrane transporter activity"/>
    <property type="evidence" value="ECO:0007669"/>
    <property type="project" value="InterPro"/>
</dbReference>
<feature type="transmembrane region" description="Helical" evidence="10">
    <location>
        <begin position="277"/>
        <end position="297"/>
    </location>
</feature>